<dbReference type="RefSeq" id="YP_009301707.1">
    <property type="nucleotide sequence ID" value="NC_031235.1"/>
</dbReference>
<accession>A0A127KMB4</accession>
<organism evidence="1 2">
    <name type="scientific">Cyanophage S-RIM32</name>
    <dbReference type="NCBI Taxonomy" id="1278479"/>
    <lineage>
        <taxon>Viruses</taxon>
        <taxon>Duplodnaviria</taxon>
        <taxon>Heunggongvirae</taxon>
        <taxon>Uroviricota</taxon>
        <taxon>Caudoviricetes</taxon>
        <taxon>Pantevenvirales</taxon>
        <taxon>Kyanoviridae</taxon>
        <taxon>Bristolvirus</taxon>
        <taxon>Bristolvirus rhodeisland</taxon>
    </lineage>
</organism>
<dbReference type="GeneID" id="29122710"/>
<keyword evidence="2" id="KW-1185">Reference proteome</keyword>
<dbReference type="EMBL" id="KU594606">
    <property type="protein sequence ID" value="AMO43214.1"/>
    <property type="molecule type" value="Genomic_DNA"/>
</dbReference>
<evidence type="ECO:0000313" key="1">
    <source>
        <dbReference type="EMBL" id="AMO43214.1"/>
    </source>
</evidence>
<dbReference type="OrthoDB" id="39240at10239"/>
<dbReference type="KEGG" id="vg:29122710"/>
<reference evidence="1 2" key="1">
    <citation type="submission" date="2016-01" db="EMBL/GenBank/DDBJ databases">
        <title>The genomic content and context of auxiliary metabolic genes in marine cyanophages.</title>
        <authorList>
            <person name="Marston M.F."/>
            <person name="Martiny J.B.H."/>
            <person name="Crummett L.T."/>
        </authorList>
    </citation>
    <scope>NUCLEOTIDE SEQUENCE [LARGE SCALE GENOMIC DNA]</scope>
    <source>
        <strain evidence="1">RW_108_0702</strain>
    </source>
</reference>
<gene>
    <name evidence="1" type="ORF">R1080702_208</name>
</gene>
<dbReference type="Proteomes" id="UP000203157">
    <property type="component" value="Segment"/>
</dbReference>
<dbReference type="Gene3D" id="3.30.40.220">
    <property type="match status" value="1"/>
</dbReference>
<protein>
    <submittedName>
        <fullName evidence="1">Uncharacterized protein</fullName>
    </submittedName>
</protein>
<proteinExistence type="predicted"/>
<evidence type="ECO:0000313" key="2">
    <source>
        <dbReference type="Proteomes" id="UP000203157"/>
    </source>
</evidence>
<name>A0A127KMB4_9CAUD</name>
<sequence>MFLKQSGADGNLSRLVSCFQLKSKWWIQTTPSVWMISCFASKLKQVACMCSGDDLPNFMKNPWKTLISKAKTAARPGQEKKNGIKRTEPLDVTIDEMYLVKQFFKQDGKCYWTEFPIDPYGVYEKNNPLAPSLERLNESEGYIPGNVVICLRLFNLGRQRCPENKFRRQVQMLKEHFRGETKTLLNFF</sequence>